<keyword evidence="4" id="KW-1185">Reference proteome</keyword>
<organism evidence="3 4">
    <name type="scientific">Micractinium conductrix</name>
    <dbReference type="NCBI Taxonomy" id="554055"/>
    <lineage>
        <taxon>Eukaryota</taxon>
        <taxon>Viridiplantae</taxon>
        <taxon>Chlorophyta</taxon>
        <taxon>core chlorophytes</taxon>
        <taxon>Trebouxiophyceae</taxon>
        <taxon>Chlorellales</taxon>
        <taxon>Chlorellaceae</taxon>
        <taxon>Chlorella clade</taxon>
        <taxon>Micractinium</taxon>
    </lineage>
</organism>
<feature type="region of interest" description="Disordered" evidence="1">
    <location>
        <begin position="405"/>
        <end position="531"/>
    </location>
</feature>
<evidence type="ECO:0000313" key="3">
    <source>
        <dbReference type="EMBL" id="PSC69123.1"/>
    </source>
</evidence>
<feature type="region of interest" description="Disordered" evidence="1">
    <location>
        <begin position="697"/>
        <end position="724"/>
    </location>
</feature>
<name>A0A2P6V4V6_9CHLO</name>
<keyword evidence="2" id="KW-0812">Transmembrane</keyword>
<dbReference type="OrthoDB" id="10510365at2759"/>
<keyword evidence="2" id="KW-0472">Membrane</keyword>
<accession>A0A2P6V4V6</accession>
<comment type="caution">
    <text evidence="3">The sequence shown here is derived from an EMBL/GenBank/DDBJ whole genome shotgun (WGS) entry which is preliminary data.</text>
</comment>
<dbReference type="EMBL" id="LHPF02000029">
    <property type="protein sequence ID" value="PSC69123.1"/>
    <property type="molecule type" value="Genomic_DNA"/>
</dbReference>
<reference evidence="3 4" key="1">
    <citation type="journal article" date="2018" name="Plant J.">
        <title>Genome sequences of Chlorella sorokiniana UTEX 1602 and Micractinium conductrix SAG 241.80: implications to maltose excretion by a green alga.</title>
        <authorList>
            <person name="Arriola M.B."/>
            <person name="Velmurugan N."/>
            <person name="Zhang Y."/>
            <person name="Plunkett M.H."/>
            <person name="Hondzo H."/>
            <person name="Barney B.M."/>
        </authorList>
    </citation>
    <scope>NUCLEOTIDE SEQUENCE [LARGE SCALE GENOMIC DNA]</scope>
    <source>
        <strain evidence="3 4">SAG 241.80</strain>
    </source>
</reference>
<dbReference type="AlphaFoldDB" id="A0A2P6V4V6"/>
<evidence type="ECO:0000256" key="1">
    <source>
        <dbReference type="SAM" id="MobiDB-lite"/>
    </source>
</evidence>
<protein>
    <submittedName>
        <fullName evidence="3">Uncharacterized protein</fullName>
    </submittedName>
</protein>
<feature type="region of interest" description="Disordered" evidence="1">
    <location>
        <begin position="560"/>
        <end position="608"/>
    </location>
</feature>
<feature type="transmembrane region" description="Helical" evidence="2">
    <location>
        <begin position="633"/>
        <end position="653"/>
    </location>
</feature>
<feature type="compositionally biased region" description="Low complexity" evidence="1">
    <location>
        <begin position="587"/>
        <end position="608"/>
    </location>
</feature>
<feature type="region of interest" description="Disordered" evidence="1">
    <location>
        <begin position="257"/>
        <end position="302"/>
    </location>
</feature>
<evidence type="ECO:0000256" key="2">
    <source>
        <dbReference type="SAM" id="Phobius"/>
    </source>
</evidence>
<feature type="region of interest" description="Disordered" evidence="1">
    <location>
        <begin position="196"/>
        <end position="240"/>
    </location>
</feature>
<dbReference type="Proteomes" id="UP000239649">
    <property type="component" value="Unassembled WGS sequence"/>
</dbReference>
<sequence length="724" mass="73522">MLAAREPSSGCSPRGALQTYRARAGAALVRQSLTWIGGLLGVELRTAPDCYADLWLLGRVAEAVQAARRGEPRPLPPPRPPHRTFRQRIQDFLAFQQLCRDLGVRADLLPQLNDVEQGKGAAAVAACVQAVAEQCTALGLPVPHFGSDGSGLRCSMPRVMSARRAEAFSGKGPSPVKRPALGPLLTPRAYLGSPMGSARSAFRESNSRLGGWQRGGGEGADDARKAAHHQPGGQQEQVAPARSVLARTIAALERAAADSASLPGPGAGASSLRSPGFGSVHGTGAVLPPAPPQQQQQQQQWRRPVLPRLDIAAAAAQAAAEAAAQEEEEAAGDWRGSDGSSSPLSSPTSSLASPAGGYISSSSLLSSPMVSPSPGSTARTAGAAGAPSRHRITPTALLNAAHANPLWNTSPQGRTAPAAHADGGDDDGCGAAWRGRGTTSAAPSPLGFSGASFAGVQRGGARWRQGGEGEAGAAARDMREGSSATLPPSCSPAARLASPAPQPEGGQVQPDGSGSPVGSADVSSMHTSWDDGGGLLESLLCPPQLKPAHSRLLGALMHTSAGPMRPAQPTPAPTHAGEEEEQEQEDVAAQQAEEQVAPAPPAAAAADAPEAAAVQVAAAPSPSASNHGGMRRLALLVLGAAAGAAAAVAAGVVQQQRQDGAVRRRGSAAHRHPQRVPPLREGQRVVLAAAQAAVKQPAQQQELSGVSAAPAASWDNPDAIFTQG</sequence>
<feature type="compositionally biased region" description="Low complexity" evidence="1">
    <location>
        <begin position="454"/>
        <end position="464"/>
    </location>
</feature>
<gene>
    <name evidence="3" type="ORF">C2E20_7319</name>
</gene>
<proteinExistence type="predicted"/>
<evidence type="ECO:0000313" key="4">
    <source>
        <dbReference type="Proteomes" id="UP000239649"/>
    </source>
</evidence>
<feature type="compositionally biased region" description="Low complexity" evidence="1">
    <location>
        <begin position="337"/>
        <end position="387"/>
    </location>
</feature>
<keyword evidence="2" id="KW-1133">Transmembrane helix</keyword>
<feature type="region of interest" description="Disordered" evidence="1">
    <location>
        <begin position="317"/>
        <end position="389"/>
    </location>
</feature>